<feature type="domain" description="Aldehyde dehydrogenase" evidence="8">
    <location>
        <begin position="18"/>
        <end position="440"/>
    </location>
</feature>
<dbReference type="Gene3D" id="3.40.309.10">
    <property type="entry name" value="Aldehyde Dehydrogenase, Chain A, domain 2"/>
    <property type="match status" value="1"/>
</dbReference>
<evidence type="ECO:0000256" key="1">
    <source>
        <dbReference type="ARBA" id="ARBA00009986"/>
    </source>
</evidence>
<dbReference type="InterPro" id="IPR016161">
    <property type="entry name" value="Ald_DH/histidinol_DH"/>
</dbReference>
<dbReference type="InterPro" id="IPR012394">
    <property type="entry name" value="Aldehyde_DH_NAD(P)"/>
</dbReference>
<evidence type="ECO:0000313" key="10">
    <source>
        <dbReference type="Proteomes" id="UP000294535"/>
    </source>
</evidence>
<evidence type="ECO:0000259" key="8">
    <source>
        <dbReference type="Pfam" id="PF00171"/>
    </source>
</evidence>
<dbReference type="PANTHER" id="PTHR43570:SF20">
    <property type="entry name" value="ALDEHYDE DEHYDROGENASE ALDX-RELATED"/>
    <property type="match status" value="1"/>
</dbReference>
<dbReference type="Gene3D" id="3.40.605.10">
    <property type="entry name" value="Aldehyde Dehydrogenase, Chain A, domain 1"/>
    <property type="match status" value="1"/>
</dbReference>
<evidence type="ECO:0000256" key="6">
    <source>
        <dbReference type="PROSITE-ProRule" id="PRU10007"/>
    </source>
</evidence>
<evidence type="ECO:0000256" key="7">
    <source>
        <dbReference type="RuleBase" id="RU003345"/>
    </source>
</evidence>
<reference evidence="9 10" key="1">
    <citation type="submission" date="2019-03" db="EMBL/GenBank/DDBJ databases">
        <title>Genomic Encyclopedia of Type Strains, Phase III (KMG-III): the genomes of soil and plant-associated and newly described type strains.</title>
        <authorList>
            <person name="Whitman W."/>
        </authorList>
    </citation>
    <scope>NUCLEOTIDE SEQUENCE [LARGE SCALE GENOMIC DNA]</scope>
    <source>
        <strain evidence="9 10">CECT 8446</strain>
    </source>
</reference>
<proteinExistence type="inferred from homology"/>
<comment type="similarity">
    <text evidence="1 4 7">Belongs to the aldehyde dehydrogenase family.</text>
</comment>
<dbReference type="InterPro" id="IPR016162">
    <property type="entry name" value="Ald_DH_N"/>
</dbReference>
<sequence>MEQSLISQTDFATLLHLQKKTAIEWRSSTYKERLERLKILSDWIKKNQKKIQQALWDDFRKPPIETDLSEIFPVTSEINHVAKNLKSWMSPSKVSTPLPMLGTSSYLQKEPKGTSLIISPWNYPFNLAIGPLVSALAAGCPVVIKPSEWTPHTSQLIEDMVGSLYKPEEVKVFQGDASVSQELLNLPFDHIFFTGSPQIGKIIMEKAAQHLSSVTLELGGKSPAIVTTSANLADTARKIVFGKFVNSGQTCIAPDYILVHQDSKDQLVAELTLAIKEMYDPKLKGIEQSPDLARLISDRHFQRLNEWLQDALVKGAKLEFGGKADPKERYIEPTLLSGISEEMQVAQEEIFGPILPILTYQILEQAIEYVNAKPKPLALYIFDQSKEAKEILHKTSSGNAVINDCVLHFLNNELPFGGVNNSGLGKAHGYYGFLAFSNEKGVMKQRIGLTNVSMLRPPYGIKAKKVVQSLIKWF</sequence>
<protein>
    <recommendedName>
        <fullName evidence="4">Aldehyde dehydrogenase</fullName>
    </recommendedName>
</protein>
<comment type="caution">
    <text evidence="9">The sequence shown here is derived from an EMBL/GenBank/DDBJ whole genome shotgun (WGS) entry which is preliminary data.</text>
</comment>
<keyword evidence="10" id="KW-1185">Reference proteome</keyword>
<dbReference type="PROSITE" id="PS00687">
    <property type="entry name" value="ALDEHYDE_DEHYDR_GLU"/>
    <property type="match status" value="1"/>
</dbReference>
<dbReference type="InterPro" id="IPR015590">
    <property type="entry name" value="Aldehyde_DH_dom"/>
</dbReference>
<dbReference type="InterPro" id="IPR016163">
    <property type="entry name" value="Ald_DH_C"/>
</dbReference>
<feature type="active site" evidence="5">
    <location>
        <position position="251"/>
    </location>
</feature>
<dbReference type="EMBL" id="SNYF01000012">
    <property type="protein sequence ID" value="TDQ12965.1"/>
    <property type="molecule type" value="Genomic_DNA"/>
</dbReference>
<dbReference type="PROSITE" id="PS00070">
    <property type="entry name" value="ALDEHYDE_DEHYDR_CYS"/>
    <property type="match status" value="1"/>
</dbReference>
<dbReference type="PANTHER" id="PTHR43570">
    <property type="entry name" value="ALDEHYDE DEHYDROGENASE"/>
    <property type="match status" value="1"/>
</dbReference>
<evidence type="ECO:0000256" key="5">
    <source>
        <dbReference type="PIRSR" id="PIRSR036492-1"/>
    </source>
</evidence>
<dbReference type="OrthoDB" id="9762913at2"/>
<dbReference type="InterPro" id="IPR029510">
    <property type="entry name" value="Ald_DH_CS_GLU"/>
</dbReference>
<accession>A0A4R6T0M3</accession>
<dbReference type="PIRSF" id="PIRSF036492">
    <property type="entry name" value="ALDH"/>
    <property type="match status" value="1"/>
</dbReference>
<dbReference type="RefSeq" id="WP_133558557.1">
    <property type="nucleotide sequence ID" value="NZ_SNYF01000012.1"/>
</dbReference>
<dbReference type="FunFam" id="3.40.309.10:FF:000003">
    <property type="entry name" value="Aldehyde dehydrogenase"/>
    <property type="match status" value="1"/>
</dbReference>
<dbReference type="SUPFAM" id="SSF53720">
    <property type="entry name" value="ALDH-like"/>
    <property type="match status" value="1"/>
</dbReference>
<gene>
    <name evidence="9" type="ORF">DFQ04_3699</name>
</gene>
<dbReference type="GO" id="GO:0006081">
    <property type="term" value="P:aldehyde metabolic process"/>
    <property type="evidence" value="ECO:0007669"/>
    <property type="project" value="InterPro"/>
</dbReference>
<keyword evidence="2 4" id="KW-0560">Oxidoreductase</keyword>
<organism evidence="9 10">
    <name type="scientific">Algoriphagus boseongensis</name>
    <dbReference type="NCBI Taxonomy" id="1442587"/>
    <lineage>
        <taxon>Bacteria</taxon>
        <taxon>Pseudomonadati</taxon>
        <taxon>Bacteroidota</taxon>
        <taxon>Cytophagia</taxon>
        <taxon>Cytophagales</taxon>
        <taxon>Cyclobacteriaceae</taxon>
        <taxon>Algoriphagus</taxon>
    </lineage>
</organism>
<dbReference type="Pfam" id="PF00171">
    <property type="entry name" value="Aldedh"/>
    <property type="match status" value="1"/>
</dbReference>
<evidence type="ECO:0000256" key="4">
    <source>
        <dbReference type="PIRNR" id="PIRNR036492"/>
    </source>
</evidence>
<keyword evidence="3" id="KW-0520">NAD</keyword>
<evidence type="ECO:0000313" key="9">
    <source>
        <dbReference type="EMBL" id="TDQ12965.1"/>
    </source>
</evidence>
<name>A0A4R6T0M3_9BACT</name>
<evidence type="ECO:0000256" key="2">
    <source>
        <dbReference type="ARBA" id="ARBA00023002"/>
    </source>
</evidence>
<dbReference type="Proteomes" id="UP000294535">
    <property type="component" value="Unassembled WGS sequence"/>
</dbReference>
<dbReference type="GO" id="GO:0004029">
    <property type="term" value="F:aldehyde dehydrogenase (NAD+) activity"/>
    <property type="evidence" value="ECO:0007669"/>
    <property type="project" value="TreeGrafter"/>
</dbReference>
<dbReference type="InterPro" id="IPR016160">
    <property type="entry name" value="Ald_DH_CS_CYS"/>
</dbReference>
<dbReference type="GO" id="GO:0005737">
    <property type="term" value="C:cytoplasm"/>
    <property type="evidence" value="ECO:0007669"/>
    <property type="project" value="TreeGrafter"/>
</dbReference>
<dbReference type="FunFam" id="3.40.605.10:FF:000004">
    <property type="entry name" value="Aldehyde dehydrogenase"/>
    <property type="match status" value="1"/>
</dbReference>
<dbReference type="AlphaFoldDB" id="A0A4R6T0M3"/>
<evidence type="ECO:0000256" key="3">
    <source>
        <dbReference type="ARBA" id="ARBA00023027"/>
    </source>
</evidence>
<feature type="active site" evidence="5 6">
    <location>
        <position position="217"/>
    </location>
</feature>
<dbReference type="CDD" id="cd07134">
    <property type="entry name" value="ALDH_AlkH-like"/>
    <property type="match status" value="1"/>
</dbReference>